<organism evidence="4">
    <name type="scientific">Caulobacter sp. 73W</name>
    <dbReference type="NCBI Taxonomy" id="3161137"/>
    <lineage>
        <taxon>Bacteria</taxon>
        <taxon>Pseudomonadati</taxon>
        <taxon>Pseudomonadota</taxon>
        <taxon>Alphaproteobacteria</taxon>
        <taxon>Caulobacterales</taxon>
        <taxon>Caulobacteraceae</taxon>
        <taxon>Caulobacter</taxon>
    </lineage>
</organism>
<dbReference type="InterPro" id="IPR018511">
    <property type="entry name" value="Hemolysin-typ_Ca-bd_CS"/>
</dbReference>
<feature type="region of interest" description="Disordered" evidence="3">
    <location>
        <begin position="1"/>
        <end position="74"/>
    </location>
</feature>
<dbReference type="PANTHER" id="PTHR38340">
    <property type="entry name" value="S-LAYER PROTEIN"/>
    <property type="match status" value="1"/>
</dbReference>
<comment type="subcellular location">
    <subcellularLocation>
        <location evidence="1">Secreted</location>
    </subcellularLocation>
</comment>
<dbReference type="InterPro" id="IPR001343">
    <property type="entry name" value="Hemolysn_Ca-bd"/>
</dbReference>
<proteinExistence type="predicted"/>
<dbReference type="RefSeq" id="WP_369058855.1">
    <property type="nucleotide sequence ID" value="NZ_CP158375.1"/>
</dbReference>
<dbReference type="InterPro" id="IPR050557">
    <property type="entry name" value="RTX_toxin/Mannuronan_C5-epim"/>
</dbReference>
<dbReference type="PANTHER" id="PTHR38340:SF1">
    <property type="entry name" value="S-LAYER PROTEIN"/>
    <property type="match status" value="1"/>
</dbReference>
<dbReference type="PRINTS" id="PR00313">
    <property type="entry name" value="CABNDNGRPT"/>
</dbReference>
<dbReference type="GO" id="GO:0005615">
    <property type="term" value="C:extracellular space"/>
    <property type="evidence" value="ECO:0007669"/>
    <property type="project" value="InterPro"/>
</dbReference>
<dbReference type="AlphaFoldDB" id="A0AB39KQM4"/>
<dbReference type="Gene3D" id="2.150.10.10">
    <property type="entry name" value="Serralysin-like metalloprotease, C-terminal"/>
    <property type="match status" value="2"/>
</dbReference>
<dbReference type="PROSITE" id="PS00330">
    <property type="entry name" value="HEMOLYSIN_CALCIUM"/>
    <property type="match status" value="3"/>
</dbReference>
<keyword evidence="2" id="KW-0964">Secreted</keyword>
<sequence length="194" mass="20268">MIRGTAGNDRREGTASDDVFRMGPGDDRAGGKGGNDDMYGGRGDDVLHGGPGLDMLDGGEGNDQLNGGAGTDALYGGPGRDQLWGGDGGDVFWFRSINEGTDTIQDFEVGRDAISLYKIDANANRAGDQGFTFIGSSAFSGRGAEVRSVVQDLEPGRPGGLMTFVHLDTDGDRLPDMIIGLVGAKYLDAGDFQL</sequence>
<evidence type="ECO:0000313" key="4">
    <source>
        <dbReference type="EMBL" id="XDO95999.1"/>
    </source>
</evidence>
<protein>
    <submittedName>
        <fullName evidence="4">M10 family metallopeptidase C-terminal domain-containing protein</fullName>
    </submittedName>
</protein>
<evidence type="ECO:0000256" key="1">
    <source>
        <dbReference type="ARBA" id="ARBA00004613"/>
    </source>
</evidence>
<gene>
    <name evidence="4" type="ORF">ABOZ73_14530</name>
</gene>
<dbReference type="EMBL" id="CP158375">
    <property type="protein sequence ID" value="XDO95999.1"/>
    <property type="molecule type" value="Genomic_DNA"/>
</dbReference>
<evidence type="ECO:0000256" key="3">
    <source>
        <dbReference type="SAM" id="MobiDB-lite"/>
    </source>
</evidence>
<dbReference type="SUPFAM" id="SSF51120">
    <property type="entry name" value="beta-Roll"/>
    <property type="match status" value="1"/>
</dbReference>
<feature type="compositionally biased region" description="Basic and acidic residues" evidence="3">
    <location>
        <begin position="8"/>
        <end position="30"/>
    </location>
</feature>
<name>A0AB39KQM4_9CAUL</name>
<dbReference type="InterPro" id="IPR011049">
    <property type="entry name" value="Serralysin-like_metalloprot_C"/>
</dbReference>
<reference evidence="4" key="1">
    <citation type="submission" date="2024-06" db="EMBL/GenBank/DDBJ databases">
        <title>Caulobacter inopinatus, sp. nov.</title>
        <authorList>
            <person name="Donachie S.P."/>
        </authorList>
    </citation>
    <scope>NUCLEOTIDE SEQUENCE</scope>
    <source>
        <strain evidence="4">73W</strain>
    </source>
</reference>
<evidence type="ECO:0000256" key="2">
    <source>
        <dbReference type="ARBA" id="ARBA00022525"/>
    </source>
</evidence>
<accession>A0AB39KQM4</accession>
<dbReference type="Pfam" id="PF00353">
    <property type="entry name" value="HemolysinCabind"/>
    <property type="match status" value="3"/>
</dbReference>
<dbReference type="GO" id="GO:0005509">
    <property type="term" value="F:calcium ion binding"/>
    <property type="evidence" value="ECO:0007669"/>
    <property type="project" value="InterPro"/>
</dbReference>